<organism evidence="2 3">
    <name type="scientific">Steroidobacter flavus</name>
    <dbReference type="NCBI Taxonomy" id="1842136"/>
    <lineage>
        <taxon>Bacteria</taxon>
        <taxon>Pseudomonadati</taxon>
        <taxon>Pseudomonadota</taxon>
        <taxon>Gammaproteobacteria</taxon>
        <taxon>Steroidobacterales</taxon>
        <taxon>Steroidobacteraceae</taxon>
        <taxon>Steroidobacter</taxon>
    </lineage>
</organism>
<feature type="transmembrane region" description="Helical" evidence="1">
    <location>
        <begin position="90"/>
        <end position="108"/>
    </location>
</feature>
<feature type="transmembrane region" description="Helical" evidence="1">
    <location>
        <begin position="12"/>
        <end position="33"/>
    </location>
</feature>
<evidence type="ECO:0000313" key="2">
    <source>
        <dbReference type="EMBL" id="MFC4314482.1"/>
    </source>
</evidence>
<sequence length="147" mass="15886">MLRTLALRTLLFVTYVPLAATTLQAYAILSFNIVVTLQGSLSNPWIGGCVVLASLAGLYGVWRIWSIGKRLWIHSTYVPPEQGGRAKDGYGLLAGWLAFVAMAALTFIESSARLMSVQFLGSLFTLPAAIVATAAFAWSPARLHITQ</sequence>
<dbReference type="RefSeq" id="WP_380605690.1">
    <property type="nucleotide sequence ID" value="NZ_JBHSDU010000015.1"/>
</dbReference>
<accession>A0ABV8T3X4</accession>
<keyword evidence="3" id="KW-1185">Reference proteome</keyword>
<feature type="transmembrane region" description="Helical" evidence="1">
    <location>
        <begin position="45"/>
        <end position="65"/>
    </location>
</feature>
<gene>
    <name evidence="2" type="ORF">ACFPN2_35780</name>
</gene>
<dbReference type="Proteomes" id="UP001595904">
    <property type="component" value="Unassembled WGS sequence"/>
</dbReference>
<name>A0ABV8T3X4_9GAMM</name>
<keyword evidence="1" id="KW-0472">Membrane</keyword>
<proteinExistence type="predicted"/>
<keyword evidence="1" id="KW-1133">Transmembrane helix</keyword>
<dbReference type="EMBL" id="JBHSDU010000015">
    <property type="protein sequence ID" value="MFC4314482.1"/>
    <property type="molecule type" value="Genomic_DNA"/>
</dbReference>
<feature type="transmembrane region" description="Helical" evidence="1">
    <location>
        <begin position="114"/>
        <end position="138"/>
    </location>
</feature>
<keyword evidence="1" id="KW-0812">Transmembrane</keyword>
<evidence type="ECO:0000256" key="1">
    <source>
        <dbReference type="SAM" id="Phobius"/>
    </source>
</evidence>
<protein>
    <submittedName>
        <fullName evidence="2">Uncharacterized protein</fullName>
    </submittedName>
</protein>
<comment type="caution">
    <text evidence="2">The sequence shown here is derived from an EMBL/GenBank/DDBJ whole genome shotgun (WGS) entry which is preliminary data.</text>
</comment>
<evidence type="ECO:0000313" key="3">
    <source>
        <dbReference type="Proteomes" id="UP001595904"/>
    </source>
</evidence>
<reference evidence="3" key="1">
    <citation type="journal article" date="2019" name="Int. J. Syst. Evol. Microbiol.">
        <title>The Global Catalogue of Microorganisms (GCM) 10K type strain sequencing project: providing services to taxonomists for standard genome sequencing and annotation.</title>
        <authorList>
            <consortium name="The Broad Institute Genomics Platform"/>
            <consortium name="The Broad Institute Genome Sequencing Center for Infectious Disease"/>
            <person name="Wu L."/>
            <person name="Ma J."/>
        </authorList>
    </citation>
    <scope>NUCLEOTIDE SEQUENCE [LARGE SCALE GENOMIC DNA]</scope>
    <source>
        <strain evidence="3">CGMCC 1.10759</strain>
    </source>
</reference>